<dbReference type="PANTHER" id="PTHR37984:SF5">
    <property type="entry name" value="PROTEIN NYNRIN-LIKE"/>
    <property type="match status" value="1"/>
</dbReference>
<dbReference type="Gene3D" id="3.10.10.10">
    <property type="entry name" value="HIV Type 1 Reverse Transcriptase, subunit A, domain 1"/>
    <property type="match status" value="1"/>
</dbReference>
<dbReference type="InterPro" id="IPR043502">
    <property type="entry name" value="DNA/RNA_pol_sf"/>
</dbReference>
<accession>A0A8J4T5W2</accession>
<dbReference type="AlphaFoldDB" id="A0A8J4T5W2"/>
<dbReference type="InterPro" id="IPR043128">
    <property type="entry name" value="Rev_trsase/Diguanyl_cyclase"/>
</dbReference>
<reference evidence="1" key="1">
    <citation type="submission" date="2019-05" db="EMBL/GenBank/DDBJ databases">
        <title>Annotation for the trematode Paragonimus heterotremus.</title>
        <authorList>
            <person name="Choi Y.-J."/>
        </authorList>
    </citation>
    <scope>NUCLEOTIDE SEQUENCE</scope>
    <source>
        <strain evidence="1">LC</strain>
    </source>
</reference>
<dbReference type="EMBL" id="LUCH01019409">
    <property type="protein sequence ID" value="KAF5394272.1"/>
    <property type="molecule type" value="Genomic_DNA"/>
</dbReference>
<gene>
    <name evidence="1" type="ORF">PHET_11917</name>
</gene>
<dbReference type="PANTHER" id="PTHR37984">
    <property type="entry name" value="PROTEIN CBG26694"/>
    <property type="match status" value="1"/>
</dbReference>
<comment type="caution">
    <text evidence="1">The sequence shown here is derived from an EMBL/GenBank/DDBJ whole genome shotgun (WGS) entry which is preliminary data.</text>
</comment>
<proteinExistence type="predicted"/>
<dbReference type="SUPFAM" id="SSF56672">
    <property type="entry name" value="DNA/RNA polymerases"/>
    <property type="match status" value="1"/>
</dbReference>
<evidence type="ECO:0000313" key="1">
    <source>
        <dbReference type="EMBL" id="KAF5394272.1"/>
    </source>
</evidence>
<dbReference type="InterPro" id="IPR050951">
    <property type="entry name" value="Retrovirus_Pol_polyprotein"/>
</dbReference>
<dbReference type="Gene3D" id="3.30.70.270">
    <property type="match status" value="1"/>
</dbReference>
<keyword evidence="2" id="KW-1185">Reference proteome</keyword>
<protein>
    <recommendedName>
        <fullName evidence="3">Peptidase A2 domain-containing protein</fullName>
    </recommendedName>
</protein>
<feature type="non-terminal residue" evidence="1">
    <location>
        <position position="1"/>
    </location>
</feature>
<evidence type="ECO:0000313" key="2">
    <source>
        <dbReference type="Proteomes" id="UP000748531"/>
    </source>
</evidence>
<dbReference type="Proteomes" id="UP000748531">
    <property type="component" value="Unassembled WGS sequence"/>
</dbReference>
<evidence type="ECO:0008006" key="3">
    <source>
        <dbReference type="Google" id="ProtNLM"/>
    </source>
</evidence>
<sequence length="214" mass="23804">MLQLIGEGTRDIPFKDAHFAGACYHTDPHSIWPDLDWIVKLGNLNVSLASVCDTLELTSFGNTTLVPIRLGCRTKGKARLQLTPNIRPFFRPKRPVLYAALVIVEKELERFEQSGVIEPLGYSSLTAPTAVVRKAKDKVHICADCSTGLNTALHSHQYPLLIPENLSNLPNGSTCLAKVDLTDAYQVKVKADPRELLTISTHHGLFRFNRFPFV</sequence>
<dbReference type="OrthoDB" id="10068977at2759"/>
<organism evidence="1 2">
    <name type="scientific">Paragonimus heterotremus</name>
    <dbReference type="NCBI Taxonomy" id="100268"/>
    <lineage>
        <taxon>Eukaryota</taxon>
        <taxon>Metazoa</taxon>
        <taxon>Spiralia</taxon>
        <taxon>Lophotrochozoa</taxon>
        <taxon>Platyhelminthes</taxon>
        <taxon>Trematoda</taxon>
        <taxon>Digenea</taxon>
        <taxon>Plagiorchiida</taxon>
        <taxon>Troglotremata</taxon>
        <taxon>Troglotrematidae</taxon>
        <taxon>Paragonimus</taxon>
    </lineage>
</organism>
<name>A0A8J4T5W2_9TREM</name>